<comment type="similarity">
    <text evidence="1">Belongs to the AHA1 family.</text>
</comment>
<name>A0A328PBJ3_9GAMM</name>
<evidence type="ECO:0000256" key="1">
    <source>
        <dbReference type="ARBA" id="ARBA00006817"/>
    </source>
</evidence>
<dbReference type="Gene3D" id="3.30.530.20">
    <property type="match status" value="2"/>
</dbReference>
<accession>A0A328PBJ3</accession>
<evidence type="ECO:0000313" key="4">
    <source>
        <dbReference type="Proteomes" id="UP000248926"/>
    </source>
</evidence>
<evidence type="ECO:0000259" key="2">
    <source>
        <dbReference type="Pfam" id="PF08327"/>
    </source>
</evidence>
<sequence length="318" mass="35970">MNTTTLRSLRLTRHFDASAERVFDAWLDPTTAGRWLFATDSGEMVDVTIDARVGGRFSFTRRDGEDVEHVGEYLEIDRPRRLVFTFAVPKFDPAVTRVTLDITPVGKGCELVLTHEDVLPDWADATQQGWGMILGHLEENLHQQPTRQLVAPDTLRFERLLPGPIERVWAYLTESEKRGQWLSSGAMELNVGSRFELHFHHVELSRTPVPAPQRFRDHADGVTSQHQITACDPPRLLGFTWGNPAQPSEVRFELTPQGDEVRLVVTHSRLQPGDIPTTSGGWHTHLDVLADRLAGRQPQPFWPIFSRHLAHYEQAGSA</sequence>
<dbReference type="OrthoDB" id="9800600at2"/>
<dbReference type="SUPFAM" id="SSF55961">
    <property type="entry name" value="Bet v1-like"/>
    <property type="match status" value="2"/>
</dbReference>
<dbReference type="CDD" id="cd08899">
    <property type="entry name" value="SRPBCC_CalC_Aha1-like_6"/>
    <property type="match status" value="1"/>
</dbReference>
<reference evidence="3 4" key="1">
    <citation type="journal article" date="2018" name="Genet. Mol. Biol.">
        <title>The genome sequence of Dyella jiangningensis FCAV SCS01 from a lignocellulose-decomposing microbial consortium metagenome reveals potential for biotechnological applications.</title>
        <authorList>
            <person name="Desiderato J.G."/>
            <person name="Alvarenga D.O."/>
            <person name="Constancio M.T.L."/>
            <person name="Alves L.M.C."/>
            <person name="Varani A.M."/>
        </authorList>
    </citation>
    <scope>NUCLEOTIDE SEQUENCE [LARGE SCALE GENOMIC DNA]</scope>
    <source>
        <strain evidence="3 4">FCAV SCS01</strain>
    </source>
</reference>
<feature type="domain" description="Activator of Hsp90 ATPase homologue 1/2-like C-terminal" evidence="2">
    <location>
        <begin position="164"/>
        <end position="293"/>
    </location>
</feature>
<comment type="caution">
    <text evidence="3">The sequence shown here is derived from an EMBL/GenBank/DDBJ whole genome shotgun (WGS) entry which is preliminary data.</text>
</comment>
<gene>
    <name evidence="3" type="ORF">CA260_06240</name>
</gene>
<proteinExistence type="inferred from homology"/>
<dbReference type="InterPro" id="IPR023393">
    <property type="entry name" value="START-like_dom_sf"/>
</dbReference>
<dbReference type="RefSeq" id="WP_111981501.1">
    <property type="nucleotide sequence ID" value="NZ_NFZS01000001.1"/>
</dbReference>
<dbReference type="CDD" id="cd07814">
    <property type="entry name" value="SRPBCC_CalC_Aha1-like"/>
    <property type="match status" value="1"/>
</dbReference>
<protein>
    <recommendedName>
        <fullName evidence="2">Activator of Hsp90 ATPase homologue 1/2-like C-terminal domain-containing protein</fullName>
    </recommendedName>
</protein>
<dbReference type="AlphaFoldDB" id="A0A328PBJ3"/>
<keyword evidence="4" id="KW-1185">Reference proteome</keyword>
<dbReference type="EMBL" id="NFZS01000001">
    <property type="protein sequence ID" value="RAO77474.1"/>
    <property type="molecule type" value="Genomic_DNA"/>
</dbReference>
<dbReference type="InterPro" id="IPR013538">
    <property type="entry name" value="ASHA1/2-like_C"/>
</dbReference>
<dbReference type="Pfam" id="PF08327">
    <property type="entry name" value="AHSA1"/>
    <property type="match status" value="2"/>
</dbReference>
<organism evidence="3 4">
    <name type="scientific">Dyella jiangningensis</name>
    <dbReference type="NCBI Taxonomy" id="1379159"/>
    <lineage>
        <taxon>Bacteria</taxon>
        <taxon>Pseudomonadati</taxon>
        <taxon>Pseudomonadota</taxon>
        <taxon>Gammaproteobacteria</taxon>
        <taxon>Lysobacterales</taxon>
        <taxon>Rhodanobacteraceae</taxon>
        <taxon>Dyella</taxon>
    </lineage>
</organism>
<feature type="domain" description="Activator of Hsp90 ATPase homologue 1/2-like C-terminal" evidence="2">
    <location>
        <begin position="16"/>
        <end position="141"/>
    </location>
</feature>
<dbReference type="Proteomes" id="UP000248926">
    <property type="component" value="Unassembled WGS sequence"/>
</dbReference>
<evidence type="ECO:0000313" key="3">
    <source>
        <dbReference type="EMBL" id="RAO77474.1"/>
    </source>
</evidence>